<evidence type="ECO:0000313" key="2">
    <source>
        <dbReference type="Proteomes" id="UP000182761"/>
    </source>
</evidence>
<protein>
    <recommendedName>
        <fullName evidence="3">Acyl carrier protein</fullName>
    </recommendedName>
</protein>
<dbReference type="RefSeq" id="WP_055425407.1">
    <property type="nucleotide sequence ID" value="NZ_FCOR01000005.1"/>
</dbReference>
<reference evidence="1 2" key="1">
    <citation type="submission" date="2016-01" db="EMBL/GenBank/DDBJ databases">
        <authorList>
            <person name="McClelland M."/>
            <person name="Jain A."/>
            <person name="Saraogi P."/>
            <person name="Mendelson R."/>
            <person name="Westerman R."/>
            <person name="SanMiguel P."/>
            <person name="Csonka L."/>
        </authorList>
    </citation>
    <scope>NUCLEOTIDE SEQUENCE [LARGE SCALE GENOMIC DNA]</scope>
    <source>
        <strain evidence="1 2">R-53146</strain>
    </source>
</reference>
<dbReference type="AlphaFoldDB" id="A0A0X3AP87"/>
<dbReference type="STRING" id="1586267.GCA_001418685_01046"/>
<dbReference type="Pfam" id="PF07377">
    <property type="entry name" value="DUF1493"/>
    <property type="match status" value="1"/>
</dbReference>
<sequence>MENKNYNIVIDYIDKEFNLKKRKIDEETTLSDLGLDGDDVLDFLLEFFTTFNIEYEHTNYKDFIPVEGKFISGFLSIFSKKEQQNEDEIYVRDLVISLDNKKWSKKKGFETLI</sequence>
<evidence type="ECO:0000313" key="1">
    <source>
        <dbReference type="EMBL" id="CVK16200.1"/>
    </source>
</evidence>
<dbReference type="Proteomes" id="UP000182761">
    <property type="component" value="Unassembled WGS sequence"/>
</dbReference>
<accession>A0A0X3AP87</accession>
<name>A0A0X3AP87_9FLAO</name>
<proteinExistence type="predicted"/>
<dbReference type="InterPro" id="IPR010862">
    <property type="entry name" value="DUF1493"/>
</dbReference>
<dbReference type="EMBL" id="FCOR01000005">
    <property type="protein sequence ID" value="CVK16200.1"/>
    <property type="molecule type" value="Genomic_DNA"/>
</dbReference>
<dbReference type="InterPro" id="IPR036736">
    <property type="entry name" value="ACP-like_sf"/>
</dbReference>
<evidence type="ECO:0008006" key="3">
    <source>
        <dbReference type="Google" id="ProtNLM"/>
    </source>
</evidence>
<keyword evidence="2" id="KW-1185">Reference proteome</keyword>
<dbReference type="Gene3D" id="1.10.1200.10">
    <property type="entry name" value="ACP-like"/>
    <property type="match status" value="1"/>
</dbReference>
<dbReference type="OrthoDB" id="1447636at2"/>
<organism evidence="1 2">
    <name type="scientific">Apibacter mensalis</name>
    <dbReference type="NCBI Taxonomy" id="1586267"/>
    <lineage>
        <taxon>Bacteria</taxon>
        <taxon>Pseudomonadati</taxon>
        <taxon>Bacteroidota</taxon>
        <taxon>Flavobacteriia</taxon>
        <taxon>Flavobacteriales</taxon>
        <taxon>Weeksellaceae</taxon>
        <taxon>Apibacter</taxon>
    </lineage>
</organism>
<gene>
    <name evidence="1" type="ORF">Ga0061079_105159</name>
</gene>